<sequence>MLIYGYHFKLRCKTAHQFDIFAFAYHIKETLIIAACCILAVDSDRFSPFKMVSSCFRTMLDL</sequence>
<dbReference type="AlphaFoldDB" id="A0A0V0RF50"/>
<evidence type="ECO:0000313" key="2">
    <source>
        <dbReference type="EMBL" id="KRX13111.1"/>
    </source>
</evidence>
<evidence type="ECO:0000313" key="3">
    <source>
        <dbReference type="Proteomes" id="UP000054630"/>
    </source>
</evidence>
<name>A0A0V0RF50_9BILA</name>
<keyword evidence="3" id="KW-1185">Reference proteome</keyword>
<accession>A0A0V0RF50</accession>
<dbReference type="Proteomes" id="UP000054630">
    <property type="component" value="Unassembled WGS sequence"/>
</dbReference>
<comment type="caution">
    <text evidence="2">The sequence shown here is derived from an EMBL/GenBank/DDBJ whole genome shotgun (WGS) entry which is preliminary data.</text>
</comment>
<keyword evidence="1" id="KW-0472">Membrane</keyword>
<evidence type="ECO:0000256" key="1">
    <source>
        <dbReference type="SAM" id="Phobius"/>
    </source>
</evidence>
<keyword evidence="1" id="KW-0812">Transmembrane</keyword>
<keyword evidence="1" id="KW-1133">Transmembrane helix</keyword>
<protein>
    <submittedName>
        <fullName evidence="2">Uncharacterized protein</fullName>
    </submittedName>
</protein>
<reference evidence="2 3" key="1">
    <citation type="submission" date="2015-01" db="EMBL/GenBank/DDBJ databases">
        <title>Evolution of Trichinella species and genotypes.</title>
        <authorList>
            <person name="Korhonen P.K."/>
            <person name="Edoardo P."/>
            <person name="Giuseppe L.R."/>
            <person name="Gasser R.B."/>
        </authorList>
    </citation>
    <scope>NUCLEOTIDE SEQUENCE [LARGE SCALE GENOMIC DNA]</scope>
    <source>
        <strain evidence="2">ISS37</strain>
    </source>
</reference>
<feature type="transmembrane region" description="Helical" evidence="1">
    <location>
        <begin position="20"/>
        <end position="41"/>
    </location>
</feature>
<dbReference type="EMBL" id="JYDL01000222">
    <property type="protein sequence ID" value="KRX13111.1"/>
    <property type="molecule type" value="Genomic_DNA"/>
</dbReference>
<organism evidence="2 3">
    <name type="scientific">Trichinella nelsoni</name>
    <dbReference type="NCBI Taxonomy" id="6336"/>
    <lineage>
        <taxon>Eukaryota</taxon>
        <taxon>Metazoa</taxon>
        <taxon>Ecdysozoa</taxon>
        <taxon>Nematoda</taxon>
        <taxon>Enoplea</taxon>
        <taxon>Dorylaimia</taxon>
        <taxon>Trichinellida</taxon>
        <taxon>Trichinellidae</taxon>
        <taxon>Trichinella</taxon>
    </lineage>
</organism>
<proteinExistence type="predicted"/>
<gene>
    <name evidence="2" type="ORF">T07_5949</name>
</gene>